<dbReference type="SUPFAM" id="SSF55418">
    <property type="entry name" value="eIF4e-like"/>
    <property type="match status" value="1"/>
</dbReference>
<name>A0A1Y2BLL4_9TREE</name>
<dbReference type="EMBL" id="MCFC01000001">
    <property type="protein sequence ID" value="ORY35560.1"/>
    <property type="molecule type" value="Genomic_DNA"/>
</dbReference>
<dbReference type="PANTHER" id="PTHR31977:SF1">
    <property type="entry name" value="UPF0696 PROTEIN C11ORF68"/>
    <property type="match status" value="1"/>
</dbReference>
<dbReference type="STRING" id="71784.A0A1Y2BLL4"/>
<sequence length="337" mass="36824">MYDADPMKDPVWAPGKNQPFNVWLEMHKPSQLNPDDDQWISISNTAKIQTDSEGDEDLRNAADKAWKKVAILEKRMMAIQKNVHLPVRATRVGQKTKAVAEAEARDELIADLKRLAEESACTSGKWLVHPKASEVDSTWSVIARSVLSGPLRKVGVLYAKVGTTGDFDSGGKPACEIRIHVIDAWDACLVRQVMETFLVKHGICPTAVKADLYTAAGIARDNPCRLRSTIWRPDELTPGGAREIRRLSMQFAAKINPSPGSSSVYSPSRSSSSSMQDQVSQPSINTLPSGSQTRGRADFIAKVGVGATFTPADMSRKENPCCACNFKLQDPSATART</sequence>
<dbReference type="OrthoDB" id="10067381at2759"/>
<comment type="caution">
    <text evidence="3">The sequence shown here is derived from an EMBL/GenBank/DDBJ whole genome shotgun (WGS) entry which is preliminary data.</text>
</comment>
<dbReference type="Proteomes" id="UP000193986">
    <property type="component" value="Unassembled WGS sequence"/>
</dbReference>
<dbReference type="InterPro" id="IPR015034">
    <property type="entry name" value="Bles03"/>
</dbReference>
<gene>
    <name evidence="3" type="ORF">BCR39DRAFT_555707</name>
</gene>
<dbReference type="AlphaFoldDB" id="A0A1Y2BLL4"/>
<proteinExistence type="inferred from homology"/>
<keyword evidence="4" id="KW-1185">Reference proteome</keyword>
<dbReference type="Gene3D" id="3.30.760.10">
    <property type="entry name" value="RNA Cap, Translation Initiation Factor Eif4e"/>
    <property type="match status" value="1"/>
</dbReference>
<evidence type="ECO:0000256" key="2">
    <source>
        <dbReference type="SAM" id="MobiDB-lite"/>
    </source>
</evidence>
<feature type="compositionally biased region" description="Polar residues" evidence="2">
    <location>
        <begin position="284"/>
        <end position="293"/>
    </location>
</feature>
<dbReference type="InterPro" id="IPR023398">
    <property type="entry name" value="TIF_eIF4e-like"/>
</dbReference>
<dbReference type="PANTHER" id="PTHR31977">
    <property type="entry name" value="UPF0696 PROTEIN C11ORF68"/>
    <property type="match status" value="1"/>
</dbReference>
<accession>A0A1Y2BLL4</accession>
<evidence type="ECO:0000256" key="1">
    <source>
        <dbReference type="ARBA" id="ARBA00010568"/>
    </source>
</evidence>
<evidence type="ECO:0000313" key="3">
    <source>
        <dbReference type="EMBL" id="ORY35560.1"/>
    </source>
</evidence>
<feature type="compositionally biased region" description="Low complexity" evidence="2">
    <location>
        <begin position="257"/>
        <end position="283"/>
    </location>
</feature>
<evidence type="ECO:0000313" key="4">
    <source>
        <dbReference type="Proteomes" id="UP000193986"/>
    </source>
</evidence>
<reference evidence="3 4" key="1">
    <citation type="submission" date="2016-07" db="EMBL/GenBank/DDBJ databases">
        <title>Pervasive Adenine N6-methylation of Active Genes in Fungi.</title>
        <authorList>
            <consortium name="DOE Joint Genome Institute"/>
            <person name="Mondo S.J."/>
            <person name="Dannebaum R.O."/>
            <person name="Kuo R.C."/>
            <person name="Labutti K."/>
            <person name="Haridas S."/>
            <person name="Kuo A."/>
            <person name="Salamov A."/>
            <person name="Ahrendt S.R."/>
            <person name="Lipzen A."/>
            <person name="Sullivan W."/>
            <person name="Andreopoulos W.B."/>
            <person name="Clum A."/>
            <person name="Lindquist E."/>
            <person name="Daum C."/>
            <person name="Ramamoorthy G.K."/>
            <person name="Gryganskyi A."/>
            <person name="Culley D."/>
            <person name="Magnuson J.K."/>
            <person name="James T.Y."/>
            <person name="O'Malley M.A."/>
            <person name="Stajich J.E."/>
            <person name="Spatafora J.W."/>
            <person name="Visel A."/>
            <person name="Grigoriev I.V."/>
        </authorList>
    </citation>
    <scope>NUCLEOTIDE SEQUENCE [LARGE SCALE GENOMIC DNA]</scope>
    <source>
        <strain evidence="3 4">68-887.2</strain>
    </source>
</reference>
<feature type="region of interest" description="Disordered" evidence="2">
    <location>
        <begin position="254"/>
        <end position="293"/>
    </location>
</feature>
<protein>
    <submittedName>
        <fullName evidence="3">Uncharacterized protein</fullName>
    </submittedName>
</protein>
<comment type="similarity">
    <text evidence="1">Belongs to the UPF0696 family.</text>
</comment>
<dbReference type="InParanoid" id="A0A1Y2BLL4"/>
<dbReference type="Pfam" id="PF08939">
    <property type="entry name" value="Bles03"/>
    <property type="match status" value="1"/>
</dbReference>
<organism evidence="3 4">
    <name type="scientific">Naematelia encephala</name>
    <dbReference type="NCBI Taxonomy" id="71784"/>
    <lineage>
        <taxon>Eukaryota</taxon>
        <taxon>Fungi</taxon>
        <taxon>Dikarya</taxon>
        <taxon>Basidiomycota</taxon>
        <taxon>Agaricomycotina</taxon>
        <taxon>Tremellomycetes</taxon>
        <taxon>Tremellales</taxon>
        <taxon>Naemateliaceae</taxon>
        <taxon>Naematelia</taxon>
    </lineage>
</organism>